<organism evidence="1 2">
    <name type="scientific">Dentiscutata heterogama</name>
    <dbReference type="NCBI Taxonomy" id="1316150"/>
    <lineage>
        <taxon>Eukaryota</taxon>
        <taxon>Fungi</taxon>
        <taxon>Fungi incertae sedis</taxon>
        <taxon>Mucoromycota</taxon>
        <taxon>Glomeromycotina</taxon>
        <taxon>Glomeromycetes</taxon>
        <taxon>Diversisporales</taxon>
        <taxon>Gigasporaceae</taxon>
        <taxon>Dentiscutata</taxon>
    </lineage>
</organism>
<evidence type="ECO:0000313" key="2">
    <source>
        <dbReference type="Proteomes" id="UP000789702"/>
    </source>
</evidence>
<proteinExistence type="predicted"/>
<comment type="caution">
    <text evidence="1">The sequence shown here is derived from an EMBL/GenBank/DDBJ whole genome shotgun (WGS) entry which is preliminary data.</text>
</comment>
<name>A0ACA9QRZ4_9GLOM</name>
<protein>
    <submittedName>
        <fullName evidence="1">14679_t:CDS:1</fullName>
    </submittedName>
</protein>
<evidence type="ECO:0000313" key="1">
    <source>
        <dbReference type="EMBL" id="CAG8759762.1"/>
    </source>
</evidence>
<keyword evidence="2" id="KW-1185">Reference proteome</keyword>
<accession>A0ACA9QRZ4</accession>
<sequence length="43" mass="5037">DSYNNDTLIALENNKRPRIDLFLLRTEKQKLTLKICATKDAKM</sequence>
<feature type="non-terminal residue" evidence="1">
    <location>
        <position position="1"/>
    </location>
</feature>
<gene>
    <name evidence="1" type="ORF">DHETER_LOCUS15177</name>
</gene>
<feature type="non-terminal residue" evidence="1">
    <location>
        <position position="43"/>
    </location>
</feature>
<dbReference type="Proteomes" id="UP000789702">
    <property type="component" value="Unassembled WGS sequence"/>
</dbReference>
<reference evidence="1" key="1">
    <citation type="submission" date="2021-06" db="EMBL/GenBank/DDBJ databases">
        <authorList>
            <person name="Kallberg Y."/>
            <person name="Tangrot J."/>
            <person name="Rosling A."/>
        </authorList>
    </citation>
    <scope>NUCLEOTIDE SEQUENCE</scope>
    <source>
        <strain evidence="1">IL203A</strain>
    </source>
</reference>
<dbReference type="EMBL" id="CAJVPU010050625">
    <property type="protein sequence ID" value="CAG8759762.1"/>
    <property type="molecule type" value="Genomic_DNA"/>
</dbReference>